<dbReference type="Proteomes" id="UP000076394">
    <property type="component" value="Chromosome"/>
</dbReference>
<dbReference type="PANTHER" id="PTHR43371:SF1">
    <property type="entry name" value="RIBONUCLEOSIDE-DIPHOSPHATE REDUCTASE"/>
    <property type="match status" value="1"/>
</dbReference>
<dbReference type="NCBIfam" id="TIGR02504">
    <property type="entry name" value="NrdJ_Z"/>
    <property type="match status" value="1"/>
</dbReference>
<dbReference type="FunFam" id="3.20.70.20:FF:000018">
    <property type="entry name" value="Vitamin B12-dependent ribonucleotide reductase"/>
    <property type="match status" value="1"/>
</dbReference>
<evidence type="ECO:0000256" key="12">
    <source>
        <dbReference type="ARBA" id="ARBA00025437"/>
    </source>
</evidence>
<dbReference type="NCBIfam" id="NF006417">
    <property type="entry name" value="PRK08665.1"/>
    <property type="match status" value="1"/>
</dbReference>
<accession>A0A142V8G9</accession>
<dbReference type="UniPathway" id="UPA00326"/>
<dbReference type="GO" id="GO:0071897">
    <property type="term" value="P:DNA biosynthetic process"/>
    <property type="evidence" value="ECO:0007669"/>
    <property type="project" value="UniProtKB-KW"/>
</dbReference>
<dbReference type="GO" id="GO:0004748">
    <property type="term" value="F:ribonucleoside-diphosphate reductase activity, thioredoxin disulfide as acceptor"/>
    <property type="evidence" value="ECO:0007669"/>
    <property type="project" value="UniProtKB-EC"/>
</dbReference>
<keyword evidence="5 14" id="KW-0547">Nucleotide-binding</keyword>
<dbReference type="InterPro" id="IPR050862">
    <property type="entry name" value="RdRp_reductase_class-2"/>
</dbReference>
<dbReference type="SUPFAM" id="SSF51998">
    <property type="entry name" value="PFL-like glycyl radical enzymes"/>
    <property type="match status" value="1"/>
</dbReference>
<feature type="domain" description="TSCPD" evidence="17">
    <location>
        <begin position="713"/>
        <end position="814"/>
    </location>
</feature>
<keyword evidence="8" id="KW-0215">Deoxyribonucleotide synthesis</keyword>
<evidence type="ECO:0000256" key="6">
    <source>
        <dbReference type="ARBA" id="ARBA00022840"/>
    </source>
</evidence>
<comment type="function">
    <text evidence="12 14">Catalyzes the reduction of ribonucleotides to deoxyribonucleotides. May function to provide a pool of deoxyribonucleotide precursors for DNA repair during oxygen limitation and/or for immediate growth after restoration of oxygen.</text>
</comment>
<dbReference type="Pfam" id="PF00317">
    <property type="entry name" value="Ribonuc_red_lgN"/>
    <property type="match status" value="1"/>
</dbReference>
<keyword evidence="6" id="KW-0067">ATP-binding</keyword>
<dbReference type="GO" id="GO:0031419">
    <property type="term" value="F:cobalamin binding"/>
    <property type="evidence" value="ECO:0007669"/>
    <property type="project" value="UniProtKB-KW"/>
</dbReference>
<keyword evidence="7 14" id="KW-0560">Oxidoreductase</keyword>
<dbReference type="PATRIC" id="fig|61435.13.peg.323"/>
<dbReference type="PANTHER" id="PTHR43371">
    <property type="entry name" value="VITAMIN B12-DEPENDENT RIBONUCLEOTIDE REDUCTASE"/>
    <property type="match status" value="1"/>
</dbReference>
<evidence type="ECO:0000256" key="13">
    <source>
        <dbReference type="ARBA" id="ARBA00047754"/>
    </source>
</evidence>
<evidence type="ECO:0000313" key="19">
    <source>
        <dbReference type="Proteomes" id="UP000076394"/>
    </source>
</evidence>
<name>A0A142V8G9_9CHLR</name>
<organism evidence="18 19">
    <name type="scientific">Dehalococcoides mccartyi</name>
    <dbReference type="NCBI Taxonomy" id="61435"/>
    <lineage>
        <taxon>Bacteria</taxon>
        <taxon>Bacillati</taxon>
        <taxon>Chloroflexota</taxon>
        <taxon>Dehalococcoidia</taxon>
        <taxon>Dehalococcoidales</taxon>
        <taxon>Dehalococcoidaceae</taxon>
        <taxon>Dehalococcoides</taxon>
    </lineage>
</organism>
<protein>
    <recommendedName>
        <fullName evidence="14">Vitamin B12-dependent ribonucleotide reductase</fullName>
        <ecNumber evidence="14">1.17.4.1</ecNumber>
    </recommendedName>
</protein>
<evidence type="ECO:0000256" key="11">
    <source>
        <dbReference type="ARBA" id="ARBA00024942"/>
    </source>
</evidence>
<dbReference type="InterPro" id="IPR013344">
    <property type="entry name" value="RNR_NrdJ/NrdZ"/>
</dbReference>
<proteinExistence type="inferred from homology"/>
<dbReference type="InterPro" id="IPR008926">
    <property type="entry name" value="RNR_R1-su_N"/>
</dbReference>
<dbReference type="Pfam" id="PF12637">
    <property type="entry name" value="TSCPD"/>
    <property type="match status" value="1"/>
</dbReference>
<keyword evidence="3 14" id="KW-0846">Cobalamin</keyword>
<evidence type="ECO:0000256" key="3">
    <source>
        <dbReference type="ARBA" id="ARBA00022628"/>
    </source>
</evidence>
<keyword evidence="4 14" id="KW-0237">DNA synthesis</keyword>
<evidence type="ECO:0000256" key="7">
    <source>
        <dbReference type="ARBA" id="ARBA00023002"/>
    </source>
</evidence>
<evidence type="ECO:0000256" key="1">
    <source>
        <dbReference type="ARBA" id="ARBA00001922"/>
    </source>
</evidence>
<evidence type="ECO:0000256" key="8">
    <source>
        <dbReference type="ARBA" id="ARBA00023116"/>
    </source>
</evidence>
<dbReference type="AlphaFoldDB" id="A0A142V8G9"/>
<sequence>MVNHVSGKKPTPVNRNRVARAMFVAAASMGISDRVQIETLISQLIKRLEKPVGLPGMEDLLPSDLKAPAVLATDDEIDIMVKEVLDAGNKDKQNQIETQAKEEEPMPVKVQVKSEMKADARTEGLKLTDNAMCVLERRYLKKDKQGKSTETVEDMFRRVARTIAMGELIYNPKADVRSREDEFFNLMTRLEFLPNSPTLMNAGRELGQLSACFVLPVDDSIESIFDAVKHTAMIHKSGGGTGFSFSRLRPEQDRVGTTGGVASGPVSFMRAFDVATDVIKQGGTRRGANMAILSIDHPDIMKFVHAKDKAGVLTNFNLSVAITDKFMQAVKDGVDYDLLNPHNGEVVSSLNASEVFNKIVHMAWKTGDPGIVFIDRINAYNPTPQLGRIESTNPCGEQPLLPYESCNLGSINLSRMVTVSGGQNTVDYKKLSRVIKSAVRFLDNVIDVNKFPLPQIDEMTKKSRKIGLGVMGFADMLLELGVPYNSENSIKLAEEIMCFVNDEAHKFSSELAVERGVFPAYRGSIYEKSGRPMRNASCTTIAPTGTLSIIAGCSSGIEPHFALCFTRNILDGTKLIEVNPYFERAAKEGGYYSEELIKSLAEGAHLDEVDVPQDAKDLFVTAHQIVPEWHVRIQAAFQKCTDNAVSKTVNFSRDAGECDVAEVYKMAHARNLKGITIYRDGSREDQPMSTGKAENKIETPAVAVNPNLMPRKRSKVTQGITERVTTGCGYIYVTVNSDEHGICEVFSSLGKAGGCASAQLESTCRLISLALRSGMEVASVVKQLRGIRCPSIAWDDSKAVLSCADAIASVLEKHVNGYSQPVAASAKTGSVSGLVRNIAGQCPECGSILVYQEGCFICPGCGYTKC</sequence>
<comment type="cofactor">
    <cofactor evidence="1 14">
        <name>adenosylcob(III)alamin</name>
        <dbReference type="ChEBI" id="CHEBI:18408"/>
    </cofactor>
</comment>
<dbReference type="InterPro" id="IPR000788">
    <property type="entry name" value="RNR_lg_C"/>
</dbReference>
<dbReference type="Gene3D" id="3.20.70.20">
    <property type="match status" value="1"/>
</dbReference>
<comment type="catalytic activity">
    <reaction evidence="13 14">
        <text>a 2'-deoxyribonucleoside 5'-diphosphate + [thioredoxin]-disulfide + H2O = a ribonucleoside 5'-diphosphate + [thioredoxin]-dithiol</text>
        <dbReference type="Rhea" id="RHEA:23252"/>
        <dbReference type="Rhea" id="RHEA-COMP:10698"/>
        <dbReference type="Rhea" id="RHEA-COMP:10700"/>
        <dbReference type="ChEBI" id="CHEBI:15377"/>
        <dbReference type="ChEBI" id="CHEBI:29950"/>
        <dbReference type="ChEBI" id="CHEBI:50058"/>
        <dbReference type="ChEBI" id="CHEBI:57930"/>
        <dbReference type="ChEBI" id="CHEBI:73316"/>
        <dbReference type="EC" id="1.17.4.1"/>
    </reaction>
</comment>
<dbReference type="Pfam" id="PF02867">
    <property type="entry name" value="Ribonuc_red_lgC"/>
    <property type="match status" value="1"/>
</dbReference>
<gene>
    <name evidence="18" type="ORF">Dm11a5_0291</name>
</gene>
<evidence type="ECO:0000256" key="5">
    <source>
        <dbReference type="ARBA" id="ARBA00022741"/>
    </source>
</evidence>
<evidence type="ECO:0000259" key="16">
    <source>
        <dbReference type="Pfam" id="PF02867"/>
    </source>
</evidence>
<dbReference type="SUPFAM" id="SSF48168">
    <property type="entry name" value="R1 subunit of ribonucleotide reductase, N-terminal domain"/>
    <property type="match status" value="1"/>
</dbReference>
<dbReference type="CDD" id="cd02888">
    <property type="entry name" value="RNR_II_dimer"/>
    <property type="match status" value="1"/>
</dbReference>
<dbReference type="EC" id="1.17.4.1" evidence="14"/>
<keyword evidence="9" id="KW-1015">Disulfide bond</keyword>
<dbReference type="OrthoDB" id="9762933at2"/>
<dbReference type="InterPro" id="IPR024434">
    <property type="entry name" value="TSCPD_dom"/>
</dbReference>
<keyword evidence="10 14" id="KW-0170">Cobalt</keyword>
<evidence type="ECO:0000256" key="9">
    <source>
        <dbReference type="ARBA" id="ARBA00023157"/>
    </source>
</evidence>
<feature type="domain" description="Ribonucleotide reductase large subunit C-terminal" evidence="16">
    <location>
        <begin position="210"/>
        <end position="678"/>
    </location>
</feature>
<dbReference type="PRINTS" id="PR01183">
    <property type="entry name" value="RIBORDTASEM1"/>
</dbReference>
<dbReference type="EMBL" id="CP011127">
    <property type="protein sequence ID" value="AMU86120.1"/>
    <property type="molecule type" value="Genomic_DNA"/>
</dbReference>
<reference evidence="18 19" key="1">
    <citation type="submission" date="2015-03" db="EMBL/GenBank/DDBJ databases">
        <title>Genomic characterization of Dehalococcoides mccartyi strain 11a5, an unusal plasmid-containing chloroethene dechlorinator.</title>
        <authorList>
            <person name="Zhao S."/>
            <person name="Ding C."/>
            <person name="He J."/>
        </authorList>
    </citation>
    <scope>NUCLEOTIDE SEQUENCE [LARGE SCALE GENOMIC DNA]</scope>
    <source>
        <strain evidence="18 19">11a5</strain>
    </source>
</reference>
<evidence type="ECO:0000256" key="10">
    <source>
        <dbReference type="ARBA" id="ARBA00023285"/>
    </source>
</evidence>
<dbReference type="GO" id="GO:0005524">
    <property type="term" value="F:ATP binding"/>
    <property type="evidence" value="ECO:0007669"/>
    <property type="project" value="UniProtKB-KW"/>
</dbReference>
<comment type="function">
    <text evidence="11">Provides the precursors necessary for DNA synthesis. Catalyzes the biosynthesis of deoxyribonucleotides from the corresponding ribonucleotides.</text>
</comment>
<evidence type="ECO:0000256" key="4">
    <source>
        <dbReference type="ARBA" id="ARBA00022634"/>
    </source>
</evidence>
<comment type="similarity">
    <text evidence="2 14">Belongs to the ribonucleoside diphosphate reductase class-2 family.</text>
</comment>
<evidence type="ECO:0000256" key="2">
    <source>
        <dbReference type="ARBA" id="ARBA00007405"/>
    </source>
</evidence>
<evidence type="ECO:0000313" key="18">
    <source>
        <dbReference type="EMBL" id="AMU86120.1"/>
    </source>
</evidence>
<dbReference type="GO" id="GO:0009263">
    <property type="term" value="P:deoxyribonucleotide biosynthetic process"/>
    <property type="evidence" value="ECO:0007669"/>
    <property type="project" value="UniProtKB-KW"/>
</dbReference>
<dbReference type="InterPro" id="IPR013509">
    <property type="entry name" value="RNR_lsu_N"/>
</dbReference>
<evidence type="ECO:0000259" key="15">
    <source>
        <dbReference type="Pfam" id="PF00317"/>
    </source>
</evidence>
<evidence type="ECO:0000259" key="17">
    <source>
        <dbReference type="Pfam" id="PF12637"/>
    </source>
</evidence>
<evidence type="ECO:0000256" key="14">
    <source>
        <dbReference type="RuleBase" id="RU364064"/>
    </source>
</evidence>
<feature type="domain" description="Ribonucleotide reductase large subunit N-terminal" evidence="15">
    <location>
        <begin position="126"/>
        <end position="207"/>
    </location>
</feature>